<proteinExistence type="predicted"/>
<dbReference type="EMBL" id="JRLW01000013">
    <property type="protein sequence ID" value="KGO88997.1"/>
    <property type="molecule type" value="Genomic_DNA"/>
</dbReference>
<dbReference type="OrthoDB" id="9897998at2"/>
<protein>
    <recommendedName>
        <fullName evidence="3">VapC45 PIN like domain-containing protein</fullName>
    </recommendedName>
</protein>
<dbReference type="RefSeq" id="WP_026980704.1">
    <property type="nucleotide sequence ID" value="NZ_AUCZ01000011.1"/>
</dbReference>
<organism evidence="1 2">
    <name type="scientific">Flavobacterium suncheonense GH29-5 = DSM 17707</name>
    <dbReference type="NCBI Taxonomy" id="1121899"/>
    <lineage>
        <taxon>Bacteria</taxon>
        <taxon>Pseudomonadati</taxon>
        <taxon>Bacteroidota</taxon>
        <taxon>Flavobacteriia</taxon>
        <taxon>Flavobacteriales</taxon>
        <taxon>Flavobacteriaceae</taxon>
        <taxon>Flavobacterium</taxon>
    </lineage>
</organism>
<keyword evidence="2" id="KW-1185">Reference proteome</keyword>
<dbReference type="STRING" id="1121899.GCA_000430025_02285"/>
<name>A0A0A2M8J1_9FLAO</name>
<gene>
    <name evidence="1" type="ORF">Q764_10355</name>
</gene>
<dbReference type="AlphaFoldDB" id="A0A0A2M8J1"/>
<evidence type="ECO:0000313" key="1">
    <source>
        <dbReference type="EMBL" id="KGO88997.1"/>
    </source>
</evidence>
<evidence type="ECO:0008006" key="3">
    <source>
        <dbReference type="Google" id="ProtNLM"/>
    </source>
</evidence>
<dbReference type="Proteomes" id="UP000030121">
    <property type="component" value="Unassembled WGS sequence"/>
</dbReference>
<reference evidence="1 2" key="1">
    <citation type="submission" date="2013-09" db="EMBL/GenBank/DDBJ databases">
        <authorList>
            <person name="Zeng Z."/>
            <person name="Chen C."/>
        </authorList>
    </citation>
    <scope>NUCLEOTIDE SEQUENCE [LARGE SCALE GENOMIC DNA]</scope>
    <source>
        <strain evidence="1 2">GH29-5</strain>
    </source>
</reference>
<evidence type="ECO:0000313" key="2">
    <source>
        <dbReference type="Proteomes" id="UP000030121"/>
    </source>
</evidence>
<accession>A0A0A2M8J1</accession>
<sequence>MMKIYIDSNYPRPVLKILEDVHNLQKQKKYEIERWEDNEINENDLKDSIFLVVDFQKKGISIPIIKQSEEGYKTIVCRVMDEKIDRFEFAMTVLRVWPHIIEKSDSKDKLFSFNYGGKKLRGVKIKNE</sequence>
<comment type="caution">
    <text evidence="1">The sequence shown here is derived from an EMBL/GenBank/DDBJ whole genome shotgun (WGS) entry which is preliminary data.</text>
</comment>